<feature type="region of interest" description="Disordered" evidence="6">
    <location>
        <begin position="63"/>
        <end position="93"/>
    </location>
</feature>
<dbReference type="SUPFAM" id="SSF57863">
    <property type="entry name" value="ArfGap/RecO-like zinc finger"/>
    <property type="match status" value="1"/>
</dbReference>
<dbReference type="AlphaFoldDB" id="A0AAJ8M1R4"/>
<dbReference type="SUPFAM" id="SSF50729">
    <property type="entry name" value="PH domain-like"/>
    <property type="match status" value="1"/>
</dbReference>
<evidence type="ECO:0000256" key="2">
    <source>
        <dbReference type="ARBA" id="ARBA00022723"/>
    </source>
</evidence>
<dbReference type="SMART" id="SM00233">
    <property type="entry name" value="PH"/>
    <property type="match status" value="1"/>
</dbReference>
<dbReference type="GO" id="GO:0008270">
    <property type="term" value="F:zinc ion binding"/>
    <property type="evidence" value="ECO:0007669"/>
    <property type="project" value="UniProtKB-KW"/>
</dbReference>
<dbReference type="FunFam" id="2.30.29.30:FF:000252">
    <property type="entry name" value="ARF GTPase activator (Csx2)"/>
    <property type="match status" value="1"/>
</dbReference>
<feature type="compositionally biased region" description="Basic residues" evidence="6">
    <location>
        <begin position="985"/>
        <end position="1002"/>
    </location>
</feature>
<dbReference type="FunFam" id="1.10.220.150:FF:000009">
    <property type="entry name" value="stromal membrane-associated protein 1 isoform X1"/>
    <property type="match status" value="1"/>
</dbReference>
<feature type="region of interest" description="Disordered" evidence="6">
    <location>
        <begin position="1"/>
        <end position="44"/>
    </location>
</feature>
<evidence type="ECO:0000259" key="7">
    <source>
        <dbReference type="PROSITE" id="PS50003"/>
    </source>
</evidence>
<feature type="region of interest" description="Disordered" evidence="6">
    <location>
        <begin position="966"/>
        <end position="1017"/>
    </location>
</feature>
<reference evidence="9" key="1">
    <citation type="submission" date="2016-06" db="EMBL/GenBank/DDBJ databases">
        <authorList>
            <person name="Cuomo C."/>
            <person name="Litvintseva A."/>
            <person name="Heitman J."/>
            <person name="Chen Y."/>
            <person name="Sun S."/>
            <person name="Springer D."/>
            <person name="Dromer F."/>
            <person name="Young S."/>
            <person name="Zeng Q."/>
            <person name="Chapman S."/>
            <person name="Gujja S."/>
            <person name="Saif S."/>
            <person name="Birren B."/>
        </authorList>
    </citation>
    <scope>NUCLEOTIDE SEQUENCE</scope>
    <source>
        <strain evidence="9">CBS 7841</strain>
    </source>
</reference>
<organism evidence="9 10">
    <name type="scientific">Cryptococcus depauperatus CBS 7841</name>
    <dbReference type="NCBI Taxonomy" id="1295531"/>
    <lineage>
        <taxon>Eukaryota</taxon>
        <taxon>Fungi</taxon>
        <taxon>Dikarya</taxon>
        <taxon>Basidiomycota</taxon>
        <taxon>Agaricomycotina</taxon>
        <taxon>Tremellomycetes</taxon>
        <taxon>Tremellales</taxon>
        <taxon>Cryptococcaceae</taxon>
        <taxon>Cryptococcus</taxon>
    </lineage>
</organism>
<feature type="region of interest" description="Disordered" evidence="6">
    <location>
        <begin position="406"/>
        <end position="450"/>
    </location>
</feature>
<dbReference type="PANTHER" id="PTHR23180:SF410">
    <property type="entry name" value="BAR DOMAIN PROTEIN (AFU_ORTHOLOGUE AFUA_2G11475)"/>
    <property type="match status" value="1"/>
</dbReference>
<dbReference type="InterPro" id="IPR038508">
    <property type="entry name" value="ArfGAP_dom_sf"/>
</dbReference>
<feature type="compositionally biased region" description="Polar residues" evidence="6">
    <location>
        <begin position="934"/>
        <end position="948"/>
    </location>
</feature>
<keyword evidence="10" id="KW-1185">Reference proteome</keyword>
<dbReference type="PANTHER" id="PTHR23180">
    <property type="entry name" value="CENTAURIN/ARF"/>
    <property type="match status" value="1"/>
</dbReference>
<feature type="region of interest" description="Disordered" evidence="6">
    <location>
        <begin position="919"/>
        <end position="951"/>
    </location>
</feature>
<evidence type="ECO:0000259" key="8">
    <source>
        <dbReference type="PROSITE" id="PS50115"/>
    </source>
</evidence>
<feature type="domain" description="Arf-GAP" evidence="8">
    <location>
        <begin position="1023"/>
        <end position="1147"/>
    </location>
</feature>
<dbReference type="SMART" id="SM00105">
    <property type="entry name" value="ArfGap"/>
    <property type="match status" value="1"/>
</dbReference>
<dbReference type="Proteomes" id="UP000094043">
    <property type="component" value="Chromosome 5"/>
</dbReference>
<dbReference type="PRINTS" id="PR00405">
    <property type="entry name" value="REVINTRACTNG"/>
</dbReference>
<keyword evidence="1" id="KW-0343">GTPase activation</keyword>
<dbReference type="Pfam" id="PF01412">
    <property type="entry name" value="ArfGap"/>
    <property type="match status" value="1"/>
</dbReference>
<feature type="compositionally biased region" description="Polar residues" evidence="6">
    <location>
        <begin position="417"/>
        <end position="430"/>
    </location>
</feature>
<evidence type="ECO:0000256" key="3">
    <source>
        <dbReference type="ARBA" id="ARBA00022771"/>
    </source>
</evidence>
<protein>
    <recommendedName>
        <fullName evidence="11">Zinc finger protein</fullName>
    </recommendedName>
</protein>
<dbReference type="RefSeq" id="XP_066070080.1">
    <property type="nucleotide sequence ID" value="XM_066213983.1"/>
</dbReference>
<dbReference type="Gene3D" id="1.10.220.150">
    <property type="entry name" value="Arf GTPase activating protein"/>
    <property type="match status" value="1"/>
</dbReference>
<dbReference type="InterPro" id="IPR011993">
    <property type="entry name" value="PH-like_dom_sf"/>
</dbReference>
<dbReference type="InterPro" id="IPR001164">
    <property type="entry name" value="ArfGAP_dom"/>
</dbReference>
<keyword evidence="3 5" id="KW-0863">Zinc-finger</keyword>
<dbReference type="GO" id="GO:0005096">
    <property type="term" value="F:GTPase activator activity"/>
    <property type="evidence" value="ECO:0007669"/>
    <property type="project" value="UniProtKB-KW"/>
</dbReference>
<sequence>MAHHGVPFPQRDSTPPLLPVPRQPSPLSLSSHSEEQGISPLPSPCIVSNTGYDSTVSSACHSLSELPSAGDHGTPRATSGHVLDPSISPEGRVPQKESIMPIQPMPDSLLFKHTLSALDASAITLKRFSKNVLAYAAVVHTLSEQLEKAEDDLFGAVGELSRWLEAGYDIQAKEKKQSVWEDHGIRKFSRDKRRREREEMEIRVEQSLKDVKAHLKRRGLAGSGAQVRYEATAKQFYHATSVYLLPQSPPLPHGQYAPGTPASMRSQPAHDMAQAVRHASWDLVRYTHHSALLSAVPPSSEECLNLLVGLYGWVASMLGEQPKLEGETNGLQEDALVALREISHSRPAPLRRLSTPPQTPQYLKATLSTCLAQLSKTRSNLLAAWAQREHQTRLLEDEVTKRQAELDDTCIGEQEKTGNNSGNAMASVSSAGVEYRKQKKHRISKSVGGRLRDLLSSSQSLHSSPHASSSSLAFGQDRSARYGFDGSTRSDIKGDARTMPAFGRLPTHQEAPDRIPLKPPSFTSVIPTSINIPTADESARPALTGSQSNAPTSVVLSPLSKETHSHMQACHSVQIPGRDYVSPLKSSSASGGSSELDVSLRLPSPFESIPDLGLGASSSEKLRHSMDSTLPLNHLRPSLQNTSQSNIELDRLTTTITVGGVGGLGAGGDEDELREEAGRKKEGSLWSLGTWEGLTKSGGGKGKWEKYWVVLDHSSIYEYRDSAGGPPGSAHAVIDLKFASVREGRGTDRRFVFEIVTPSQGRRLYQATSDHEMKQWLYAICNAIESCINGTSTVRTIDQTKGRGSSGAYDDHALPARSKYKLGFSSRNIGLGLGPLGSNGRKSMPPTPVEEYSREEGARIRKTSLKKVLKQSGEKLSGAMASVSGGYGDYPDKAKRNSFGGLDISRPVFGKTANRQSLPLSAPERVPPPPAIPQNQFLPNLSASTGRESSWADGEIEKRVLEMAGLGLGSSPSSRHHPTDNPNNVKRRVKSEAVRKHHRPHRPSGEGFTRSKSDDGSMDIDEKAALRTIAAKEGNRRCADCGGGMRASRWATISLHNTPIVLFLCIRCVGVHRSLGTHISKTRSVDMDNWAPEQVVSAQEWGNIRGNAIWEAKLEDGARPSTTEDMRDFIRQKYGEGQWLRDQDRERFGLA</sequence>
<dbReference type="EMBL" id="CP143788">
    <property type="protein sequence ID" value="WVN89380.1"/>
    <property type="molecule type" value="Genomic_DNA"/>
</dbReference>
<dbReference type="InterPro" id="IPR045258">
    <property type="entry name" value="ACAP1/2/3-like"/>
</dbReference>
<keyword evidence="2" id="KW-0479">Metal-binding</keyword>
<evidence type="ECO:0000256" key="5">
    <source>
        <dbReference type="PROSITE-ProRule" id="PRU00288"/>
    </source>
</evidence>
<evidence type="ECO:0000313" key="9">
    <source>
        <dbReference type="EMBL" id="WVN89380.1"/>
    </source>
</evidence>
<dbReference type="Gene3D" id="2.30.29.30">
    <property type="entry name" value="Pleckstrin-homology domain (PH domain)/Phosphotyrosine-binding domain (PTB)"/>
    <property type="match status" value="1"/>
</dbReference>
<keyword evidence="4" id="KW-0862">Zinc</keyword>
<reference evidence="9" key="3">
    <citation type="submission" date="2024-01" db="EMBL/GenBank/DDBJ databases">
        <authorList>
            <person name="Coelho M.A."/>
            <person name="David-Palma M."/>
            <person name="Shea T."/>
            <person name="Sun S."/>
            <person name="Cuomo C.A."/>
            <person name="Heitman J."/>
        </authorList>
    </citation>
    <scope>NUCLEOTIDE SEQUENCE</scope>
    <source>
        <strain evidence="9">CBS 7841</strain>
    </source>
</reference>
<evidence type="ECO:0000256" key="6">
    <source>
        <dbReference type="SAM" id="MobiDB-lite"/>
    </source>
</evidence>
<evidence type="ECO:0000256" key="4">
    <source>
        <dbReference type="ARBA" id="ARBA00022833"/>
    </source>
</evidence>
<name>A0AAJ8M1R4_9TREE</name>
<accession>A0AAJ8M1R4</accession>
<evidence type="ECO:0000256" key="1">
    <source>
        <dbReference type="ARBA" id="ARBA00022468"/>
    </source>
</evidence>
<dbReference type="InterPro" id="IPR037278">
    <property type="entry name" value="ARFGAP/RecO"/>
</dbReference>
<feature type="region of interest" description="Disordered" evidence="6">
    <location>
        <begin position="835"/>
        <end position="857"/>
    </location>
</feature>
<dbReference type="GeneID" id="91088813"/>
<evidence type="ECO:0000313" key="10">
    <source>
        <dbReference type="Proteomes" id="UP000094043"/>
    </source>
</evidence>
<evidence type="ECO:0008006" key="11">
    <source>
        <dbReference type="Google" id="ProtNLM"/>
    </source>
</evidence>
<dbReference type="Pfam" id="PF00169">
    <property type="entry name" value="PH"/>
    <property type="match status" value="1"/>
</dbReference>
<feature type="domain" description="PH" evidence="7">
    <location>
        <begin position="678"/>
        <end position="785"/>
    </location>
</feature>
<proteinExistence type="predicted"/>
<dbReference type="PROSITE" id="PS50003">
    <property type="entry name" value="PH_DOMAIN"/>
    <property type="match status" value="1"/>
</dbReference>
<dbReference type="CDD" id="cd08204">
    <property type="entry name" value="ArfGap"/>
    <property type="match status" value="1"/>
</dbReference>
<dbReference type="KEGG" id="cdep:91088813"/>
<reference evidence="9" key="2">
    <citation type="journal article" date="2022" name="Elife">
        <title>Obligate sexual reproduction of a homothallic fungus closely related to the Cryptococcus pathogenic species complex.</title>
        <authorList>
            <person name="Passer A.R."/>
            <person name="Clancey S.A."/>
            <person name="Shea T."/>
            <person name="David-Palma M."/>
            <person name="Averette A.F."/>
            <person name="Boekhout T."/>
            <person name="Porcel B.M."/>
            <person name="Nowrousian M."/>
            <person name="Cuomo C.A."/>
            <person name="Sun S."/>
            <person name="Heitman J."/>
            <person name="Coelho M.A."/>
        </authorList>
    </citation>
    <scope>NUCLEOTIDE SEQUENCE</scope>
    <source>
        <strain evidence="9">CBS 7841</strain>
    </source>
</reference>
<dbReference type="InterPro" id="IPR001849">
    <property type="entry name" value="PH_domain"/>
</dbReference>
<gene>
    <name evidence="9" type="ORF">L203_104603</name>
</gene>
<dbReference type="PROSITE" id="PS50115">
    <property type="entry name" value="ARFGAP"/>
    <property type="match status" value="1"/>
</dbReference>